<dbReference type="CDD" id="cd02440">
    <property type="entry name" value="AdoMet_MTases"/>
    <property type="match status" value="1"/>
</dbReference>
<accession>A0A1L3J3X9</accession>
<dbReference type="STRING" id="1913577.LPB144_05010"/>
<dbReference type="GO" id="GO:0008168">
    <property type="term" value="F:methyltransferase activity"/>
    <property type="evidence" value="ECO:0007669"/>
    <property type="project" value="UniProtKB-KW"/>
</dbReference>
<dbReference type="PANTHER" id="PTHR12843">
    <property type="entry name" value="PROTEIN-LYSINE N-METHYLTRANSFERASE METTL10"/>
    <property type="match status" value="1"/>
</dbReference>
<dbReference type="RefSeq" id="WP_072552466.1">
    <property type="nucleotide sequence ID" value="NZ_CP018153.1"/>
</dbReference>
<dbReference type="InterPro" id="IPR029063">
    <property type="entry name" value="SAM-dependent_MTases_sf"/>
</dbReference>
<reference evidence="2" key="1">
    <citation type="submission" date="2016-11" db="EMBL/GenBank/DDBJ databases">
        <title>Gramella sp. LPB0144 isolated from marine environment.</title>
        <authorList>
            <person name="Kim E."/>
            <person name="Yi H."/>
        </authorList>
    </citation>
    <scope>NUCLEOTIDE SEQUENCE [LARGE SCALE GENOMIC DNA]</scope>
    <source>
        <strain evidence="2">LPB0144</strain>
    </source>
</reference>
<name>A0A1L3J3X9_9FLAO</name>
<dbReference type="Pfam" id="PF08242">
    <property type="entry name" value="Methyltransf_12"/>
    <property type="match status" value="1"/>
</dbReference>
<evidence type="ECO:0000259" key="1">
    <source>
        <dbReference type="Pfam" id="PF08242"/>
    </source>
</evidence>
<dbReference type="KEGG" id="grl:LPB144_05010"/>
<organism evidence="2 3">
    <name type="scientific">Christiangramia salexigens</name>
    <dbReference type="NCBI Taxonomy" id="1913577"/>
    <lineage>
        <taxon>Bacteria</taxon>
        <taxon>Pseudomonadati</taxon>
        <taxon>Bacteroidota</taxon>
        <taxon>Flavobacteriia</taxon>
        <taxon>Flavobacteriales</taxon>
        <taxon>Flavobacteriaceae</taxon>
        <taxon>Christiangramia</taxon>
    </lineage>
</organism>
<dbReference type="GO" id="GO:0032259">
    <property type="term" value="P:methylation"/>
    <property type="evidence" value="ECO:0007669"/>
    <property type="project" value="UniProtKB-KW"/>
</dbReference>
<proteinExistence type="predicted"/>
<dbReference type="InterPro" id="IPR013217">
    <property type="entry name" value="Methyltransf_12"/>
</dbReference>
<dbReference type="EMBL" id="CP018153">
    <property type="protein sequence ID" value="APG59814.1"/>
    <property type="molecule type" value="Genomic_DNA"/>
</dbReference>
<dbReference type="PANTHER" id="PTHR12843:SF5">
    <property type="entry name" value="EEF1A LYSINE METHYLTRANSFERASE 2"/>
    <property type="match status" value="1"/>
</dbReference>
<dbReference type="SUPFAM" id="SSF53335">
    <property type="entry name" value="S-adenosyl-L-methionine-dependent methyltransferases"/>
    <property type="match status" value="1"/>
</dbReference>
<keyword evidence="2" id="KW-0489">Methyltransferase</keyword>
<keyword evidence="3" id="KW-1185">Reference proteome</keyword>
<dbReference type="AlphaFoldDB" id="A0A1L3J3X9"/>
<dbReference type="OrthoDB" id="9788660at2"/>
<dbReference type="Proteomes" id="UP000182510">
    <property type="component" value="Chromosome"/>
</dbReference>
<dbReference type="Gene3D" id="3.40.50.150">
    <property type="entry name" value="Vaccinia Virus protein VP39"/>
    <property type="match status" value="1"/>
</dbReference>
<protein>
    <submittedName>
        <fullName evidence="2">SAM-dependent methyltransferase</fullName>
    </submittedName>
</protein>
<gene>
    <name evidence="2" type="ORF">LPB144_05010</name>
</gene>
<evidence type="ECO:0000313" key="3">
    <source>
        <dbReference type="Proteomes" id="UP000182510"/>
    </source>
</evidence>
<keyword evidence="2" id="KW-0808">Transferase</keyword>
<feature type="domain" description="Methyltransferase type 12" evidence="1">
    <location>
        <begin position="46"/>
        <end position="142"/>
    </location>
</feature>
<evidence type="ECO:0000313" key="2">
    <source>
        <dbReference type="EMBL" id="APG59814.1"/>
    </source>
</evidence>
<sequence length="204" mass="23507">MEDLKTHWEKIYDSKEFEETSWYQKKPQASLNIIESLGLSREAEIIDIGGGDSFLVDYLLELGYKNLSVLDISGKAIHRAKNRLGANSSEVNWIVENATELSTSKKFDLWHDRAAFHFLTEKDKVTAYKDRLKEALKPGGYLVLSTFSDQGPERCSGIQVQQYSREDMTALFEDDFEVIRVENLDHKTPWDATQNFTMGIFRKK</sequence>